<sequence>MGNASQLSTFLFGLECVKQHRFYGVQVSIQLPFHRKNLDNRRGTYLFTPAAGQPVHNFLKFQNMVICCRQLYIQEDQEMEKQYTYTKILTPRVRTNHFTKGMIISMKK</sequence>
<proteinExistence type="predicted"/>
<evidence type="ECO:0000313" key="1">
    <source>
        <dbReference type="EMBL" id="MPM15074.1"/>
    </source>
</evidence>
<dbReference type="EMBL" id="VSSQ01002381">
    <property type="protein sequence ID" value="MPM15074.1"/>
    <property type="molecule type" value="Genomic_DNA"/>
</dbReference>
<name>A0A644XLV6_9ZZZZ</name>
<comment type="caution">
    <text evidence="1">The sequence shown here is derived from an EMBL/GenBank/DDBJ whole genome shotgun (WGS) entry which is preliminary data.</text>
</comment>
<reference evidence="1" key="1">
    <citation type="submission" date="2019-08" db="EMBL/GenBank/DDBJ databases">
        <authorList>
            <person name="Kucharzyk K."/>
            <person name="Murdoch R.W."/>
            <person name="Higgins S."/>
            <person name="Loffler F."/>
        </authorList>
    </citation>
    <scope>NUCLEOTIDE SEQUENCE</scope>
</reference>
<accession>A0A644XLV6</accession>
<dbReference type="AlphaFoldDB" id="A0A644XLV6"/>
<gene>
    <name evidence="1" type="ORF">SDC9_61440</name>
</gene>
<protein>
    <submittedName>
        <fullName evidence="1">Uncharacterized protein</fullName>
    </submittedName>
</protein>
<organism evidence="1">
    <name type="scientific">bioreactor metagenome</name>
    <dbReference type="NCBI Taxonomy" id="1076179"/>
    <lineage>
        <taxon>unclassified sequences</taxon>
        <taxon>metagenomes</taxon>
        <taxon>ecological metagenomes</taxon>
    </lineage>
</organism>